<feature type="region of interest" description="Disordered" evidence="1">
    <location>
        <begin position="363"/>
        <end position="409"/>
    </location>
</feature>
<dbReference type="EMBL" id="JABBGH010000006">
    <property type="protein sequence ID" value="NML68157.1"/>
    <property type="molecule type" value="Genomic_DNA"/>
</dbReference>
<dbReference type="Proteomes" id="UP000559626">
    <property type="component" value="Unassembled WGS sequence"/>
</dbReference>
<accession>A0A7Y0FPK5</accession>
<gene>
    <name evidence="2" type="ORF">HHL22_23400</name>
</gene>
<dbReference type="AlphaFoldDB" id="A0A7Y0FPK5"/>
<evidence type="ECO:0000313" key="3">
    <source>
        <dbReference type="Proteomes" id="UP000559626"/>
    </source>
</evidence>
<organism evidence="2 3">
    <name type="scientific">Hymenobacter polaris</name>
    <dbReference type="NCBI Taxonomy" id="2682546"/>
    <lineage>
        <taxon>Bacteria</taxon>
        <taxon>Pseudomonadati</taxon>
        <taxon>Bacteroidota</taxon>
        <taxon>Cytophagia</taxon>
        <taxon>Cytophagales</taxon>
        <taxon>Hymenobacteraceae</taxon>
        <taxon>Hymenobacter</taxon>
    </lineage>
</organism>
<comment type="caution">
    <text evidence="2">The sequence shown here is derived from an EMBL/GenBank/DDBJ whole genome shotgun (WGS) entry which is preliminary data.</text>
</comment>
<evidence type="ECO:0000256" key="1">
    <source>
        <dbReference type="SAM" id="MobiDB-lite"/>
    </source>
</evidence>
<sequence>MITPAPAPQQPRISPLDWAGDPQQCPQWVGFPSRAGLPAGLQWSGRGEVPAIGARIHIYMNGIGPAGVKAYFHAEGYVGVLCQPAKMPEHLAKHGVTLGHFFGRELEPYTPGPAAPAQVPEAVEISSQEYRVIPAPLYYRNLHTGRITVVYDGLADYYGFFDVEAFAGTDRHDAAQLADPANWREIPEHHYLQVHEASHERKAPQLFALRAGTADQVDYLTEQFPGPFRIPAAVPYTFDQYDTLSALAEAMKQQGPQYRGRIVEKNEWRTWVAFEEEMGGSGECPWERLQLDLGQLPLDSYAYLSGRRATVEEGEGNGRVTLWQQPSGQYYVETEPHFHYGPNYPTLTPLTLAQVQERYAFDFTPNGQEPAPAEHADWIPDYPPQEDDELADNQDSTEYPEDPSDEQRD</sequence>
<feature type="compositionally biased region" description="Acidic residues" evidence="1">
    <location>
        <begin position="398"/>
        <end position="409"/>
    </location>
</feature>
<evidence type="ECO:0000313" key="2">
    <source>
        <dbReference type="EMBL" id="NML68157.1"/>
    </source>
</evidence>
<keyword evidence="3" id="KW-1185">Reference proteome</keyword>
<protein>
    <submittedName>
        <fullName evidence="2">Uncharacterized protein</fullName>
    </submittedName>
</protein>
<dbReference type="RefSeq" id="WP_169533864.1">
    <property type="nucleotide sequence ID" value="NZ_JABBGH010000006.1"/>
</dbReference>
<proteinExistence type="predicted"/>
<name>A0A7Y0FPK5_9BACT</name>
<reference evidence="2 3" key="1">
    <citation type="submission" date="2020-04" db="EMBL/GenBank/DDBJ databases">
        <title>Hymenobacter polaris sp. nov., isolated from Arctic soil.</title>
        <authorList>
            <person name="Dahal R.H."/>
        </authorList>
    </citation>
    <scope>NUCLEOTIDE SEQUENCE [LARGE SCALE GENOMIC DNA]</scope>
    <source>
        <strain evidence="2 3">RP-2-7</strain>
    </source>
</reference>